<evidence type="ECO:0000259" key="1">
    <source>
        <dbReference type="Pfam" id="PF01243"/>
    </source>
</evidence>
<evidence type="ECO:0000313" key="2">
    <source>
        <dbReference type="EMBL" id="RBP04526.1"/>
    </source>
</evidence>
<protein>
    <recommendedName>
        <fullName evidence="1">Pyridoxamine 5'-phosphate oxidase N-terminal domain-containing protein</fullName>
    </recommendedName>
</protein>
<dbReference type="PANTHER" id="PTHR42815">
    <property type="entry name" value="FAD-BINDING, PUTATIVE (AFU_ORTHOLOGUE AFUA_6G07600)-RELATED"/>
    <property type="match status" value="1"/>
</dbReference>
<keyword evidence="3" id="KW-1185">Reference proteome</keyword>
<dbReference type="AlphaFoldDB" id="A0A366ERG7"/>
<dbReference type="OrthoDB" id="9790331at2"/>
<comment type="caution">
    <text evidence="2">The sequence shown here is derived from an EMBL/GenBank/DDBJ whole genome shotgun (WGS) entry which is preliminary data.</text>
</comment>
<sequence>MSNIASSVTGADLDRLYAPPSEAIQRAVLPHLVPFHEAYIAAATFLCLASGSAQGLDASPRGGPAGFVKVVDPHHVAFADWPGNNRIETLRNLLADDRLAMLFLFPGLDVFLRINGRGRVLTAPDLLATLKEGQKTPKTAILVAIEQVLFHCGKAINRARLWDETSRIDRSRVPSIGQMKTALTGGSPAEAEVVDAQYCESVRKDLY</sequence>
<dbReference type="Gene3D" id="2.30.110.10">
    <property type="entry name" value="Electron Transport, Fmn-binding Protein, Chain A"/>
    <property type="match status" value="1"/>
</dbReference>
<gene>
    <name evidence="2" type="ORF">DFR50_1393</name>
</gene>
<dbReference type="SUPFAM" id="SSF50475">
    <property type="entry name" value="FMN-binding split barrel"/>
    <property type="match status" value="1"/>
</dbReference>
<dbReference type="RefSeq" id="WP_113892091.1">
    <property type="nucleotide sequence ID" value="NZ_QNRK01000039.1"/>
</dbReference>
<dbReference type="EMBL" id="QNRK01000039">
    <property type="protein sequence ID" value="RBP04526.1"/>
    <property type="molecule type" value="Genomic_DNA"/>
</dbReference>
<dbReference type="Proteomes" id="UP000253529">
    <property type="component" value="Unassembled WGS sequence"/>
</dbReference>
<feature type="domain" description="Pyridoxamine 5'-phosphate oxidase N-terminal" evidence="1">
    <location>
        <begin position="36"/>
        <end position="152"/>
    </location>
</feature>
<dbReference type="InterPro" id="IPR011576">
    <property type="entry name" value="Pyridox_Oxase_N"/>
</dbReference>
<dbReference type="InterPro" id="IPR024029">
    <property type="entry name" value="Pyridox_Oxase_FMN-dep"/>
</dbReference>
<dbReference type="PANTHER" id="PTHR42815:SF2">
    <property type="entry name" value="FAD-BINDING, PUTATIVE (AFU_ORTHOLOGUE AFUA_6G07600)-RELATED"/>
    <property type="match status" value="1"/>
</dbReference>
<organism evidence="2 3">
    <name type="scientific">Roseiarcus fermentans</name>
    <dbReference type="NCBI Taxonomy" id="1473586"/>
    <lineage>
        <taxon>Bacteria</taxon>
        <taxon>Pseudomonadati</taxon>
        <taxon>Pseudomonadota</taxon>
        <taxon>Alphaproteobacteria</taxon>
        <taxon>Hyphomicrobiales</taxon>
        <taxon>Roseiarcaceae</taxon>
        <taxon>Roseiarcus</taxon>
    </lineage>
</organism>
<evidence type="ECO:0000313" key="3">
    <source>
        <dbReference type="Proteomes" id="UP000253529"/>
    </source>
</evidence>
<dbReference type="NCBIfam" id="TIGR04025">
    <property type="entry name" value="PPOX_FMN_DR2398"/>
    <property type="match status" value="1"/>
</dbReference>
<accession>A0A366ERG7</accession>
<dbReference type="InterPro" id="IPR012349">
    <property type="entry name" value="Split_barrel_FMN-bd"/>
</dbReference>
<dbReference type="Pfam" id="PF01243">
    <property type="entry name" value="PNPOx_N"/>
    <property type="match status" value="1"/>
</dbReference>
<proteinExistence type="predicted"/>
<name>A0A366ERG7_9HYPH</name>
<reference evidence="2 3" key="1">
    <citation type="submission" date="2018-06" db="EMBL/GenBank/DDBJ databases">
        <title>Genomic Encyclopedia of Type Strains, Phase IV (KMG-IV): sequencing the most valuable type-strain genomes for metagenomic binning, comparative biology and taxonomic classification.</title>
        <authorList>
            <person name="Goeker M."/>
        </authorList>
    </citation>
    <scope>NUCLEOTIDE SEQUENCE [LARGE SCALE GENOMIC DNA]</scope>
    <source>
        <strain evidence="2 3">DSM 24875</strain>
    </source>
</reference>